<comment type="caution">
    <text evidence="7">The sequence shown here is derived from an EMBL/GenBank/DDBJ whole genome shotgun (WGS) entry which is preliminary data.</text>
</comment>
<dbReference type="Proteomes" id="UP000324629">
    <property type="component" value="Unassembled WGS sequence"/>
</dbReference>
<evidence type="ECO:0000256" key="3">
    <source>
        <dbReference type="ARBA" id="ARBA00022574"/>
    </source>
</evidence>
<gene>
    <name evidence="7" type="ORF">DEA37_0010399</name>
</gene>
<dbReference type="InterPro" id="IPR049404">
    <property type="entry name" value="EDC4_C"/>
</dbReference>
<keyword evidence="4" id="KW-0677">Repeat</keyword>
<feature type="region of interest" description="Disordered" evidence="5">
    <location>
        <begin position="375"/>
        <end position="403"/>
    </location>
</feature>
<feature type="domain" description="Enhancer of mRNA-decapping protein 4 C-terminal" evidence="6">
    <location>
        <begin position="858"/>
        <end position="967"/>
    </location>
</feature>
<organism evidence="7 8">
    <name type="scientific">Paragonimus westermani</name>
    <dbReference type="NCBI Taxonomy" id="34504"/>
    <lineage>
        <taxon>Eukaryota</taxon>
        <taxon>Metazoa</taxon>
        <taxon>Spiralia</taxon>
        <taxon>Lophotrochozoa</taxon>
        <taxon>Platyhelminthes</taxon>
        <taxon>Trematoda</taxon>
        <taxon>Digenea</taxon>
        <taxon>Plagiorchiida</taxon>
        <taxon>Troglotremata</taxon>
        <taxon>Troglotrematidae</taxon>
        <taxon>Paragonimus</taxon>
    </lineage>
</organism>
<dbReference type="PANTHER" id="PTHR15598">
    <property type="entry name" value="ENHANCER OF MRNA-DECAPPING PROTEIN 4"/>
    <property type="match status" value="1"/>
</dbReference>
<feature type="compositionally biased region" description="Polar residues" evidence="5">
    <location>
        <begin position="809"/>
        <end position="827"/>
    </location>
</feature>
<keyword evidence="3" id="KW-0853">WD repeat</keyword>
<dbReference type="EMBL" id="QNGE01003460">
    <property type="protein sequence ID" value="KAA3674013.1"/>
    <property type="molecule type" value="Genomic_DNA"/>
</dbReference>
<dbReference type="GO" id="GO:0031087">
    <property type="term" value="P:deadenylation-independent decapping of nuclear-transcribed mRNA"/>
    <property type="evidence" value="ECO:0007669"/>
    <property type="project" value="InterPro"/>
</dbReference>
<evidence type="ECO:0000313" key="8">
    <source>
        <dbReference type="Proteomes" id="UP000324629"/>
    </source>
</evidence>
<feature type="region of interest" description="Disordered" evidence="5">
    <location>
        <begin position="809"/>
        <end position="834"/>
    </location>
</feature>
<evidence type="ECO:0000256" key="5">
    <source>
        <dbReference type="SAM" id="MobiDB-lite"/>
    </source>
</evidence>
<evidence type="ECO:0000259" key="6">
    <source>
        <dbReference type="Pfam" id="PF21289"/>
    </source>
</evidence>
<keyword evidence="8" id="KW-1185">Reference proteome</keyword>
<name>A0A5J4NEY3_9TREM</name>
<feature type="compositionally biased region" description="Basic and acidic residues" evidence="5">
    <location>
        <begin position="497"/>
        <end position="507"/>
    </location>
</feature>
<dbReference type="PANTHER" id="PTHR15598:SF5">
    <property type="entry name" value="ENHANCER OF MRNA-DECAPPING PROTEIN 4"/>
    <property type="match status" value="1"/>
</dbReference>
<dbReference type="InterPro" id="IPR044938">
    <property type="entry name" value="EDC4_C_sf"/>
</dbReference>
<protein>
    <recommendedName>
        <fullName evidence="6">Enhancer of mRNA-decapping protein 4 C-terminal domain-containing protein</fullName>
    </recommendedName>
</protein>
<evidence type="ECO:0000256" key="1">
    <source>
        <dbReference type="ARBA" id="ARBA00004496"/>
    </source>
</evidence>
<dbReference type="Pfam" id="PF21289">
    <property type="entry name" value="EDC4_C"/>
    <property type="match status" value="1"/>
</dbReference>
<sequence>MPLMIVIVAAESRYCNGPVDLINLEIHSIHTWHLLNGTITFELPHWPGTTATDQPDAFLDTASNPSVSISSKPALQVPAPISSLEVSVSESSELTHVTYHAESSSITPFQSQERNFVELVSESEIVETQTKSSTNESEAEQDLLDENRLGEDLPLLRPSDFSPSDTHVLIEDTDRLQFPDQPSLEATFELVPSTFQSPMCSTEEAHVAGTLGPASAEFKMSHSPTTIQSHLPVESIEDAMRLFPISNERTHGYARLDTLFDGLSPTIPAEGRTASDVDEPAPSTLTEPTVLVDLRAFNVTQSGQSDEEFPYVKEKNSTVMHPAVDFDATEDQHLIATSGALSVSSSSTRLPGSNVLANLPNADVNWSTMSLYSSSSSSSASCPTTARSSHEGSRTPGASDVQFSLTSFEPKKAVGERHSESLDAVMAMLRLLMDESHRNSRQMESVMSQLNETRSQLRLLSESHSALTKRLVDAPTDSRCVARNRQTSEADVSDPSVDAKHESDPRVTSKTSGVVLNGSAASTDSNRIPEWGTQILLQLRTQQGEFARRFAPLETVVKKLSTNANELSQLHKRSQAQQSGSSSLDARLEQLPKLTCELVRPLVRAELQNAFVNNVSRIVDPLQKAMLRAIQDCLNSLPTSLSENVTRMFRDKNFSTQFSRVLSSSLCTDLSNAYRESLQRVFIPALEKNLQRLFDELNIVFRAGTQQYLDGVSKHSQASSLDSSALSAMLCARLLPEIKSVIDTIPVKVASDHKSVPTDLITESSEPTVDRTNKTVTLPHCQASTISNERTQPESNVAKSIQPTASASSFWNVDRGTNSQSPNTRSEPVSAPSTAQKASAAALSKKEEFARLSGQAQTLIRSNRLPEALELALISTNQALVLDVCSDINPSQLFGLGRPPIGQNVLLSLIHQLSCGDLNVQLNLKLSYLEEAVLSLNKRDSTTIEHGPRIISLLNRRLDSFLASSGTGTMKMSPSVRSRVVRLSQLAKSAIDTGVASK</sequence>
<accession>A0A5J4NEY3</accession>
<evidence type="ECO:0000256" key="2">
    <source>
        <dbReference type="ARBA" id="ARBA00022490"/>
    </source>
</evidence>
<dbReference type="GO" id="GO:0000932">
    <property type="term" value="C:P-body"/>
    <property type="evidence" value="ECO:0007669"/>
    <property type="project" value="TreeGrafter"/>
</dbReference>
<reference evidence="7 8" key="1">
    <citation type="journal article" date="2019" name="Gigascience">
        <title>Whole-genome sequence of the oriental lung fluke Paragonimus westermani.</title>
        <authorList>
            <person name="Oey H."/>
            <person name="Zakrzewski M."/>
            <person name="Narain K."/>
            <person name="Devi K.R."/>
            <person name="Agatsuma T."/>
            <person name="Nawaratna S."/>
            <person name="Gobert G.N."/>
            <person name="Jones M.K."/>
            <person name="Ragan M.A."/>
            <person name="McManus D.P."/>
            <person name="Krause L."/>
        </authorList>
    </citation>
    <scope>NUCLEOTIDE SEQUENCE [LARGE SCALE GENOMIC DNA]</scope>
    <source>
        <strain evidence="7 8">IND2009</strain>
    </source>
</reference>
<dbReference type="Gene3D" id="1.10.220.100">
    <property type="entry name" value="conserved c-terminal region of ge- 1"/>
    <property type="match status" value="1"/>
</dbReference>
<dbReference type="InterPro" id="IPR045152">
    <property type="entry name" value="EDC4-like"/>
</dbReference>
<evidence type="ECO:0000313" key="7">
    <source>
        <dbReference type="EMBL" id="KAA3674013.1"/>
    </source>
</evidence>
<dbReference type="AlphaFoldDB" id="A0A5J4NEY3"/>
<proteinExistence type="predicted"/>
<feature type="region of interest" description="Disordered" evidence="5">
    <location>
        <begin position="479"/>
        <end position="511"/>
    </location>
</feature>
<feature type="compositionally biased region" description="Low complexity" evidence="5">
    <location>
        <begin position="375"/>
        <end position="387"/>
    </location>
</feature>
<comment type="subcellular location">
    <subcellularLocation>
        <location evidence="1">Cytoplasm</location>
    </subcellularLocation>
</comment>
<keyword evidence="2" id="KW-0963">Cytoplasm</keyword>
<evidence type="ECO:0000256" key="4">
    <source>
        <dbReference type="ARBA" id="ARBA00022737"/>
    </source>
</evidence>